<evidence type="ECO:0000313" key="2">
    <source>
        <dbReference type="EMBL" id="KKL09720.1"/>
    </source>
</evidence>
<protein>
    <submittedName>
        <fullName evidence="2">Uncharacterized protein</fullName>
    </submittedName>
</protein>
<dbReference type="InterPro" id="IPR021342">
    <property type="entry name" value="DUF2959"/>
</dbReference>
<organism evidence="2">
    <name type="scientific">marine sediment metagenome</name>
    <dbReference type="NCBI Taxonomy" id="412755"/>
    <lineage>
        <taxon>unclassified sequences</taxon>
        <taxon>metagenomes</taxon>
        <taxon>ecological metagenomes</taxon>
    </lineage>
</organism>
<dbReference type="Pfam" id="PF11172">
    <property type="entry name" value="DUF2959"/>
    <property type="match status" value="1"/>
</dbReference>
<evidence type="ECO:0000256" key="1">
    <source>
        <dbReference type="SAM" id="MobiDB-lite"/>
    </source>
</evidence>
<dbReference type="AlphaFoldDB" id="A0A0F9AK43"/>
<sequence>MTDGTDKTRGLYGHVPWVLKQALEQYKAVVNFDGGDLEKSYNKLNADYEDSEQAAKAISLHIDSVEDVAEDLFEEWEDELAQIQNHTLQDDSAKKAPRYPLQAPENG</sequence>
<name>A0A0F9AK43_9ZZZZ</name>
<comment type="caution">
    <text evidence="2">The sequence shown here is derived from an EMBL/GenBank/DDBJ whole genome shotgun (WGS) entry which is preliminary data.</text>
</comment>
<gene>
    <name evidence="2" type="ORF">LCGC14_2563030</name>
</gene>
<dbReference type="EMBL" id="LAZR01042356">
    <property type="protein sequence ID" value="KKL09720.1"/>
    <property type="molecule type" value="Genomic_DNA"/>
</dbReference>
<feature type="region of interest" description="Disordered" evidence="1">
    <location>
        <begin position="86"/>
        <end position="107"/>
    </location>
</feature>
<accession>A0A0F9AK43</accession>
<reference evidence="2" key="1">
    <citation type="journal article" date="2015" name="Nature">
        <title>Complex archaea that bridge the gap between prokaryotes and eukaryotes.</title>
        <authorList>
            <person name="Spang A."/>
            <person name="Saw J.H."/>
            <person name="Jorgensen S.L."/>
            <person name="Zaremba-Niedzwiedzka K."/>
            <person name="Martijn J."/>
            <person name="Lind A.E."/>
            <person name="van Eijk R."/>
            <person name="Schleper C."/>
            <person name="Guy L."/>
            <person name="Ettema T.J."/>
        </authorList>
    </citation>
    <scope>NUCLEOTIDE SEQUENCE</scope>
</reference>
<proteinExistence type="predicted"/>